<evidence type="ECO:0000256" key="3">
    <source>
        <dbReference type="ARBA" id="ARBA00022670"/>
    </source>
</evidence>
<dbReference type="GO" id="GO:0004177">
    <property type="term" value="F:aminopeptidase activity"/>
    <property type="evidence" value="ECO:0007669"/>
    <property type="project" value="UniProtKB-UniRule"/>
</dbReference>
<keyword evidence="2" id="KW-0031">Aminopeptidase</keyword>
<comment type="similarity">
    <text evidence="1 6">Belongs to the peptidase M42 family.</text>
</comment>
<sequence>MFDTIKKLVNAFGPSGCEKQVAEVITQMIKDKVDEIYTDAMGNLIAVKKGSGKKIMLAAHMDEIGLIVSYIDEKGFLRFGTVGGVSPLIALGQRVVFENGTTGVVWYEENLENMKDAKPDKMYIDIAAKSRDEAMKMVNVGDMAVFAGEPVEQNGRVISKALDDRVGCAILAELAMKRPETDNEIYYVFTTQEEVGLRGARTAAFGIMPDLALAIDVTRTGDTPSCTHRPVVLGEGPAVKVKDSSVIAHPRIRDRLVDCAKENGIPYQLEVLERGGTDAGSIHITAGGIPTGAVSIPSRFIHCPAEMIDLNDAENTVRLLEAFVKAR</sequence>
<feature type="binding site" evidence="8">
    <location>
        <position position="60"/>
    </location>
    <ligand>
        <name>Zn(2+)</name>
        <dbReference type="ChEBI" id="CHEBI:29105"/>
        <label>1</label>
    </ligand>
</feature>
<dbReference type="InterPro" id="IPR051464">
    <property type="entry name" value="Peptidase_M42_aminopept"/>
</dbReference>
<evidence type="ECO:0000256" key="6">
    <source>
        <dbReference type="PIRNR" id="PIRNR001123"/>
    </source>
</evidence>
<accession>A0A1M6DAW5</accession>
<dbReference type="InterPro" id="IPR008007">
    <property type="entry name" value="Peptidase_M42"/>
</dbReference>
<feature type="binding site" evidence="8">
    <location>
        <position position="216"/>
    </location>
    <ligand>
        <name>Zn(2+)</name>
        <dbReference type="ChEBI" id="CHEBI:29105"/>
        <label>1</label>
    </ligand>
</feature>
<evidence type="ECO:0000256" key="5">
    <source>
        <dbReference type="ARBA" id="ARBA00022801"/>
    </source>
</evidence>
<dbReference type="OrthoDB" id="9772053at2"/>
<protein>
    <submittedName>
        <fullName evidence="9">Endoglucanase</fullName>
    </submittedName>
</protein>
<gene>
    <name evidence="9" type="ORF">SAMN05444373_100715</name>
</gene>
<evidence type="ECO:0000256" key="1">
    <source>
        <dbReference type="ARBA" id="ARBA00006272"/>
    </source>
</evidence>
<reference evidence="9 10" key="1">
    <citation type="submission" date="2016-11" db="EMBL/GenBank/DDBJ databases">
        <authorList>
            <person name="Varghese N."/>
            <person name="Submissions S."/>
        </authorList>
    </citation>
    <scope>NUCLEOTIDE SEQUENCE [LARGE SCALE GENOMIC DNA]</scope>
    <source>
        <strain evidence="9 10">DSM 19027</strain>
    </source>
</reference>
<dbReference type="PANTHER" id="PTHR32481:SF0">
    <property type="entry name" value="AMINOPEPTIDASE YPDE-RELATED"/>
    <property type="match status" value="1"/>
</dbReference>
<dbReference type="PANTHER" id="PTHR32481">
    <property type="entry name" value="AMINOPEPTIDASE"/>
    <property type="match status" value="1"/>
</dbReference>
<feature type="binding site" evidence="8">
    <location>
        <position position="194"/>
    </location>
    <ligand>
        <name>Zn(2+)</name>
        <dbReference type="ChEBI" id="CHEBI:29105"/>
        <label>2</label>
    </ligand>
</feature>
<dbReference type="EMBL" id="FQZP01000007">
    <property type="protein sequence ID" value="SHI70188.1"/>
    <property type="molecule type" value="Genomic_DNA"/>
</dbReference>
<dbReference type="Proteomes" id="UP000324781">
    <property type="component" value="Unassembled WGS sequence"/>
</dbReference>
<dbReference type="AlphaFoldDB" id="A0A1M6DAW5"/>
<feature type="binding site" evidence="8">
    <location>
        <position position="163"/>
    </location>
    <ligand>
        <name>Zn(2+)</name>
        <dbReference type="ChEBI" id="CHEBI:29105"/>
        <label>2</label>
    </ligand>
</feature>
<evidence type="ECO:0000313" key="9">
    <source>
        <dbReference type="EMBL" id="SHI70188.1"/>
    </source>
</evidence>
<organism evidence="9 10">
    <name type="scientific">Thermoclostridium caenicola</name>
    <dbReference type="NCBI Taxonomy" id="659425"/>
    <lineage>
        <taxon>Bacteria</taxon>
        <taxon>Bacillati</taxon>
        <taxon>Bacillota</taxon>
        <taxon>Clostridia</taxon>
        <taxon>Eubacteriales</taxon>
        <taxon>Oscillospiraceae</taxon>
        <taxon>Thermoclostridium</taxon>
    </lineage>
</organism>
<keyword evidence="4 8" id="KW-0479">Metal-binding</keyword>
<dbReference type="RefSeq" id="WP_149677976.1">
    <property type="nucleotide sequence ID" value="NZ_DAONMB010000047.1"/>
</dbReference>
<dbReference type="GO" id="GO:0046872">
    <property type="term" value="F:metal ion binding"/>
    <property type="evidence" value="ECO:0007669"/>
    <property type="project" value="UniProtKB-UniRule"/>
</dbReference>
<keyword evidence="10" id="KW-1185">Reference proteome</keyword>
<dbReference type="SUPFAM" id="SSF101821">
    <property type="entry name" value="Aminopeptidase/glucanase lid domain"/>
    <property type="match status" value="1"/>
</dbReference>
<keyword evidence="5" id="KW-0378">Hydrolase</keyword>
<dbReference type="PIRSF" id="PIRSF001123">
    <property type="entry name" value="PepA_GA"/>
    <property type="match status" value="1"/>
</dbReference>
<evidence type="ECO:0000256" key="2">
    <source>
        <dbReference type="ARBA" id="ARBA00022438"/>
    </source>
</evidence>
<name>A0A1M6DAW5_9FIRM</name>
<feature type="binding site" evidence="8">
    <location>
        <position position="302"/>
    </location>
    <ligand>
        <name>Zn(2+)</name>
        <dbReference type="ChEBI" id="CHEBI:29105"/>
        <label>2</label>
    </ligand>
</feature>
<proteinExistence type="inferred from homology"/>
<evidence type="ECO:0000256" key="4">
    <source>
        <dbReference type="ARBA" id="ARBA00022723"/>
    </source>
</evidence>
<keyword evidence="3" id="KW-0645">Protease</keyword>
<evidence type="ECO:0000256" key="7">
    <source>
        <dbReference type="PIRSR" id="PIRSR001123-1"/>
    </source>
</evidence>
<evidence type="ECO:0000256" key="8">
    <source>
        <dbReference type="PIRSR" id="PIRSR001123-2"/>
    </source>
</evidence>
<dbReference type="Pfam" id="PF05343">
    <property type="entry name" value="Peptidase_M42"/>
    <property type="match status" value="1"/>
</dbReference>
<dbReference type="GO" id="GO:0006508">
    <property type="term" value="P:proteolysis"/>
    <property type="evidence" value="ECO:0007669"/>
    <property type="project" value="UniProtKB-KW"/>
</dbReference>
<dbReference type="SUPFAM" id="SSF53187">
    <property type="entry name" value="Zn-dependent exopeptidases"/>
    <property type="match status" value="1"/>
</dbReference>
<feature type="active site" description="Proton acceptor" evidence="7">
    <location>
        <position position="193"/>
    </location>
</feature>
<evidence type="ECO:0000313" key="10">
    <source>
        <dbReference type="Proteomes" id="UP000324781"/>
    </source>
</evidence>
<dbReference type="InterPro" id="IPR023367">
    <property type="entry name" value="Peptidase_M42_dom2"/>
</dbReference>
<dbReference type="Gene3D" id="3.40.630.10">
    <property type="entry name" value="Zn peptidases"/>
    <property type="match status" value="1"/>
</dbReference>
<dbReference type="CDD" id="cd05656">
    <property type="entry name" value="M42_Frv"/>
    <property type="match status" value="1"/>
</dbReference>
<feature type="binding site" evidence="8">
    <location>
        <position position="163"/>
    </location>
    <ligand>
        <name>Zn(2+)</name>
        <dbReference type="ChEBI" id="CHEBI:29105"/>
        <label>1</label>
    </ligand>
</feature>
<comment type="cofactor">
    <cofactor evidence="8">
        <name>a divalent metal cation</name>
        <dbReference type="ChEBI" id="CHEBI:60240"/>
    </cofactor>
    <text evidence="8">Binds 2 divalent metal cations per subunit.</text>
</comment>
<dbReference type="Gene3D" id="2.40.30.40">
    <property type="entry name" value="Peptidase M42, domain 2"/>
    <property type="match status" value="1"/>
</dbReference>